<evidence type="ECO:0000313" key="1">
    <source>
        <dbReference type="EMBL" id="GAI51780.1"/>
    </source>
</evidence>
<dbReference type="AlphaFoldDB" id="X1QL83"/>
<comment type="caution">
    <text evidence="1">The sequence shown here is derived from an EMBL/GenBank/DDBJ whole genome shotgun (WGS) entry which is preliminary data.</text>
</comment>
<organism evidence="1">
    <name type="scientific">marine sediment metagenome</name>
    <dbReference type="NCBI Taxonomy" id="412755"/>
    <lineage>
        <taxon>unclassified sequences</taxon>
        <taxon>metagenomes</taxon>
        <taxon>ecological metagenomes</taxon>
    </lineage>
</organism>
<accession>X1QL83</accession>
<proteinExistence type="predicted"/>
<feature type="non-terminal residue" evidence="1">
    <location>
        <position position="154"/>
    </location>
</feature>
<gene>
    <name evidence="1" type="ORF">S06H3_61340</name>
</gene>
<protein>
    <submittedName>
        <fullName evidence="1">Uncharacterized protein</fullName>
    </submittedName>
</protein>
<reference evidence="1" key="1">
    <citation type="journal article" date="2014" name="Front. Microbiol.">
        <title>High frequency of phylogenetically diverse reductive dehalogenase-homologous genes in deep subseafloor sedimentary metagenomes.</title>
        <authorList>
            <person name="Kawai M."/>
            <person name="Futagami T."/>
            <person name="Toyoda A."/>
            <person name="Takaki Y."/>
            <person name="Nishi S."/>
            <person name="Hori S."/>
            <person name="Arai W."/>
            <person name="Tsubouchi T."/>
            <person name="Morono Y."/>
            <person name="Uchiyama I."/>
            <person name="Ito T."/>
            <person name="Fujiyama A."/>
            <person name="Inagaki F."/>
            <person name="Takami H."/>
        </authorList>
    </citation>
    <scope>NUCLEOTIDE SEQUENCE</scope>
    <source>
        <strain evidence="1">Expedition CK06-06</strain>
    </source>
</reference>
<dbReference type="EMBL" id="BARV01040207">
    <property type="protein sequence ID" value="GAI51780.1"/>
    <property type="molecule type" value="Genomic_DNA"/>
</dbReference>
<name>X1QL83_9ZZZZ</name>
<sequence>MLHGTRNAAAELITSQLRNLLDVATLTQGGRELKVDGFKLLSDQESVYEIGLSGAASPSPSLGTTALYEPRIELIKRQLESLLSVVELEANGAVAHVDGFRLKNLSDWLVSSSGDPGEILEYAASRCNCDCIMCYNKGNPPSLALKSSKRRATD</sequence>